<dbReference type="SUPFAM" id="SSF53335">
    <property type="entry name" value="S-adenosyl-L-methionine-dependent methyltransferases"/>
    <property type="match status" value="1"/>
</dbReference>
<gene>
    <name evidence="7" type="ORF">IPO85_04530</name>
</gene>
<keyword evidence="4 5" id="KW-0694">RNA-binding</keyword>
<organism evidence="7 8">
    <name type="scientific">Candidatus Defluviibacterium haderslevense</name>
    <dbReference type="NCBI Taxonomy" id="2981993"/>
    <lineage>
        <taxon>Bacteria</taxon>
        <taxon>Pseudomonadati</taxon>
        <taxon>Bacteroidota</taxon>
        <taxon>Saprospiria</taxon>
        <taxon>Saprospirales</taxon>
        <taxon>Saprospiraceae</taxon>
        <taxon>Candidatus Defluviibacterium</taxon>
    </lineage>
</organism>
<comment type="similarity">
    <text evidence="5">Belongs to the class I-like SAM-binding methyltransferase superfamily. RsmB/NOP family.</text>
</comment>
<dbReference type="AlphaFoldDB" id="A0A9D7S6H6"/>
<reference evidence="7 8" key="1">
    <citation type="submission" date="2020-10" db="EMBL/GenBank/DDBJ databases">
        <title>Connecting structure to function with the recovery of over 1000 high-quality activated sludge metagenome-assembled genomes encoding full-length rRNA genes using long-read sequencing.</title>
        <authorList>
            <person name="Singleton C.M."/>
            <person name="Petriglieri F."/>
            <person name="Kristensen J.M."/>
            <person name="Kirkegaard R.H."/>
            <person name="Michaelsen T.Y."/>
            <person name="Andersen M.H."/>
            <person name="Karst S.M."/>
            <person name="Dueholm M.S."/>
            <person name="Nielsen P.H."/>
            <person name="Albertsen M."/>
        </authorList>
    </citation>
    <scope>NUCLEOTIDE SEQUENCE [LARGE SCALE GENOMIC DNA]</scope>
    <source>
        <strain evidence="7">Ribe_18-Q3-R11-54_BAT3C.373</strain>
    </source>
</reference>
<dbReference type="GO" id="GO:0008173">
    <property type="term" value="F:RNA methyltransferase activity"/>
    <property type="evidence" value="ECO:0007669"/>
    <property type="project" value="InterPro"/>
</dbReference>
<keyword evidence="3 5" id="KW-0949">S-adenosyl-L-methionine</keyword>
<keyword evidence="2 5" id="KW-0808">Transferase</keyword>
<dbReference type="InterPro" id="IPR023267">
    <property type="entry name" value="RCMT"/>
</dbReference>
<accession>A0A9D7S6H6</accession>
<dbReference type="Gene3D" id="3.40.50.150">
    <property type="entry name" value="Vaccinia Virus protein VP39"/>
    <property type="match status" value="1"/>
</dbReference>
<feature type="active site" description="Nucleophile" evidence="5">
    <location>
        <position position="348"/>
    </location>
</feature>
<evidence type="ECO:0000256" key="2">
    <source>
        <dbReference type="ARBA" id="ARBA00022679"/>
    </source>
</evidence>
<dbReference type="GO" id="GO:0001510">
    <property type="term" value="P:RNA methylation"/>
    <property type="evidence" value="ECO:0007669"/>
    <property type="project" value="InterPro"/>
</dbReference>
<protein>
    <submittedName>
        <fullName evidence="7">RNA methyltransferase</fullName>
    </submittedName>
</protein>
<feature type="binding site" evidence="5">
    <location>
        <position position="250"/>
    </location>
    <ligand>
        <name>S-adenosyl-L-methionine</name>
        <dbReference type="ChEBI" id="CHEBI:59789"/>
    </ligand>
</feature>
<dbReference type="GO" id="GO:0003723">
    <property type="term" value="F:RNA binding"/>
    <property type="evidence" value="ECO:0007669"/>
    <property type="project" value="UniProtKB-UniRule"/>
</dbReference>
<evidence type="ECO:0000259" key="6">
    <source>
        <dbReference type="PROSITE" id="PS51686"/>
    </source>
</evidence>
<dbReference type="Pfam" id="PF01189">
    <property type="entry name" value="Methyltr_RsmB-F"/>
    <property type="match status" value="1"/>
</dbReference>
<feature type="binding site" evidence="5">
    <location>
        <position position="295"/>
    </location>
    <ligand>
        <name>S-adenosyl-L-methionine</name>
        <dbReference type="ChEBI" id="CHEBI:59789"/>
    </ligand>
</feature>
<comment type="caution">
    <text evidence="5">Lacks conserved residue(s) required for the propagation of feature annotation.</text>
</comment>
<dbReference type="Proteomes" id="UP000808349">
    <property type="component" value="Unassembled WGS sequence"/>
</dbReference>
<dbReference type="PROSITE" id="PS51686">
    <property type="entry name" value="SAM_MT_RSMB_NOP"/>
    <property type="match status" value="1"/>
</dbReference>
<dbReference type="Gene3D" id="3.30.70.1170">
    <property type="entry name" value="Sun protein, domain 3"/>
    <property type="match status" value="1"/>
</dbReference>
<evidence type="ECO:0000256" key="5">
    <source>
        <dbReference type="PROSITE-ProRule" id="PRU01023"/>
    </source>
</evidence>
<evidence type="ECO:0000313" key="7">
    <source>
        <dbReference type="EMBL" id="MBK9716775.1"/>
    </source>
</evidence>
<dbReference type="InterPro" id="IPR001678">
    <property type="entry name" value="MeTrfase_RsmB-F_NOP2_dom"/>
</dbReference>
<dbReference type="Pfam" id="PF22458">
    <property type="entry name" value="RsmF-B_ferredox"/>
    <property type="match status" value="1"/>
</dbReference>
<dbReference type="InterPro" id="IPR029063">
    <property type="entry name" value="SAM-dependent_MTases_sf"/>
</dbReference>
<keyword evidence="1 5" id="KW-0489">Methyltransferase</keyword>
<comment type="caution">
    <text evidence="7">The sequence shown here is derived from an EMBL/GenBank/DDBJ whole genome shotgun (WGS) entry which is preliminary data.</text>
</comment>
<evidence type="ECO:0000313" key="8">
    <source>
        <dbReference type="Proteomes" id="UP000808349"/>
    </source>
</evidence>
<evidence type="ECO:0000256" key="1">
    <source>
        <dbReference type="ARBA" id="ARBA00022603"/>
    </source>
</evidence>
<proteinExistence type="inferred from homology"/>
<sequence>MQLHKVLIKSVFILLKQILAEQQYADKAIEKLFKANPIFGARDRAFIAETVYDIIRYFRLYKYCSQTDDDFWKMTACYFLIKGIDLPPWMDLSQQERETMLSRYAEGIKIRVIRESIPDWMDSMGEREIPELWDEEIKALNTQAQVVLRVNTLKTTREKLKKLLELEGIFCNISDDHPDALILTKRKNVFSSPLFKSGHFEIQDASSQQVAPFLEVQPGMRVIDACAGGGGKALHLASMMNNKGSLICLDTELWKLDELKKRSKRNGVNIIETRLIENNKTIKRLYNSADRLLLDVPCSGMGVLRRNPDAKWKLNKEFMDRVKLMQREILSQYSKMIKQDGKLVYATCSIFPSENQQQVQLFLETNQQFKLDAEQIILPSQSGFDGFYMARLKKITEKNEFIIDGSNP</sequence>
<dbReference type="EMBL" id="JADKFW010000004">
    <property type="protein sequence ID" value="MBK9716775.1"/>
    <property type="molecule type" value="Genomic_DNA"/>
</dbReference>
<dbReference type="PANTHER" id="PTHR22807:SF53">
    <property type="entry name" value="RIBOSOMAL RNA SMALL SUBUNIT METHYLTRANSFERASE B-RELATED"/>
    <property type="match status" value="1"/>
</dbReference>
<feature type="domain" description="SAM-dependent MTase RsmB/NOP-type" evidence="6">
    <location>
        <begin position="136"/>
        <end position="408"/>
    </location>
</feature>
<dbReference type="PANTHER" id="PTHR22807">
    <property type="entry name" value="NOP2 YEAST -RELATED NOL1/NOP2/FMU SUN DOMAIN-CONTAINING"/>
    <property type="match status" value="1"/>
</dbReference>
<name>A0A9D7S6H6_9BACT</name>
<evidence type="ECO:0000256" key="4">
    <source>
        <dbReference type="ARBA" id="ARBA00022884"/>
    </source>
</evidence>
<dbReference type="PRINTS" id="PR02008">
    <property type="entry name" value="RCMTFAMILY"/>
</dbReference>
<dbReference type="InterPro" id="IPR049560">
    <property type="entry name" value="MeTrfase_RsmB-F_NOP2_cat"/>
</dbReference>
<dbReference type="InterPro" id="IPR054728">
    <property type="entry name" value="RsmB-like_ferredoxin"/>
</dbReference>
<evidence type="ECO:0000256" key="3">
    <source>
        <dbReference type="ARBA" id="ARBA00022691"/>
    </source>
</evidence>